<dbReference type="InterPro" id="IPR015889">
    <property type="entry name" value="Intradiol_dOase_core"/>
</dbReference>
<name>A0A8I3ABI6_9AGAM</name>
<comment type="similarity">
    <text evidence="2">Belongs to the intradiol ring-cleavage dioxygenase family.</text>
</comment>
<dbReference type="PANTHER" id="PTHR33711">
    <property type="entry name" value="DIOXYGENASE, PUTATIVE (AFU_ORTHOLOGUE AFUA_2G02910)-RELATED"/>
    <property type="match status" value="1"/>
</dbReference>
<evidence type="ECO:0000313" key="10">
    <source>
        <dbReference type="Proteomes" id="UP000683000"/>
    </source>
</evidence>
<dbReference type="OrthoDB" id="5238185at2759"/>
<comment type="cofactor">
    <cofactor evidence="1">
        <name>Fe(3+)</name>
        <dbReference type="ChEBI" id="CHEBI:29034"/>
    </cofactor>
</comment>
<evidence type="ECO:0000256" key="2">
    <source>
        <dbReference type="ARBA" id="ARBA00007825"/>
    </source>
</evidence>
<dbReference type="GO" id="GO:0008199">
    <property type="term" value="F:ferric iron binding"/>
    <property type="evidence" value="ECO:0007669"/>
    <property type="project" value="InterPro"/>
</dbReference>
<keyword evidence="3" id="KW-0479">Metal-binding</keyword>
<dbReference type="Pfam" id="PF00775">
    <property type="entry name" value="Dioxygenase_C"/>
    <property type="match status" value="1"/>
</dbReference>
<keyword evidence="5" id="KW-0560">Oxidoreductase</keyword>
<dbReference type="GO" id="GO:0018576">
    <property type="term" value="F:catechol 1,2-dioxygenase activity"/>
    <property type="evidence" value="ECO:0007669"/>
    <property type="project" value="InterPro"/>
</dbReference>
<proteinExistence type="inferred from homology"/>
<keyword evidence="10" id="KW-1185">Reference proteome</keyword>
<evidence type="ECO:0000256" key="5">
    <source>
        <dbReference type="ARBA" id="ARBA00023002"/>
    </source>
</evidence>
<evidence type="ECO:0000256" key="4">
    <source>
        <dbReference type="ARBA" id="ARBA00022964"/>
    </source>
</evidence>
<evidence type="ECO:0000313" key="9">
    <source>
        <dbReference type="EMBL" id="KAG6377343.1"/>
    </source>
</evidence>
<dbReference type="InterPro" id="IPR000627">
    <property type="entry name" value="Intradiol_dOase_C"/>
</dbReference>
<dbReference type="InterPro" id="IPR050770">
    <property type="entry name" value="Intradiol_RC_Dioxygenase"/>
</dbReference>
<feature type="domain" description="Intradiol ring-cleavage dioxygenases" evidence="7">
    <location>
        <begin position="130"/>
        <end position="291"/>
    </location>
</feature>
<evidence type="ECO:0000256" key="6">
    <source>
        <dbReference type="ARBA" id="ARBA00023004"/>
    </source>
</evidence>
<dbReference type="InterPro" id="IPR007535">
    <property type="entry name" value="Catechol_dOase_N"/>
</dbReference>
<dbReference type="AlphaFoldDB" id="A0A8I3ABI6"/>
<dbReference type="Proteomes" id="UP000683000">
    <property type="component" value="Unassembled WGS sequence"/>
</dbReference>
<dbReference type="Pfam" id="PF04444">
    <property type="entry name" value="Dioxygenase_N"/>
    <property type="match status" value="1"/>
</dbReference>
<gene>
    <name evidence="9" type="ORF">JVT61DRAFT_15135</name>
</gene>
<protein>
    <submittedName>
        <fullName evidence="9">Intradiol ring-cleavage dioxygenase</fullName>
    </submittedName>
</protein>
<dbReference type="PANTHER" id="PTHR33711:SF7">
    <property type="entry name" value="INTRADIOL RING-CLEAVAGE DIOXYGENASES DOMAIN-CONTAINING PROTEIN-RELATED"/>
    <property type="match status" value="1"/>
</dbReference>
<dbReference type="Gene3D" id="2.60.130.10">
    <property type="entry name" value="Aromatic compound dioxygenase"/>
    <property type="match status" value="1"/>
</dbReference>
<comment type="caution">
    <text evidence="9">The sequence shown here is derived from an EMBL/GenBank/DDBJ whole genome shotgun (WGS) entry which is preliminary data.</text>
</comment>
<accession>A0A8I3ABI6</accession>
<dbReference type="EMBL" id="JAGFBS010000009">
    <property type="protein sequence ID" value="KAG6377343.1"/>
    <property type="molecule type" value="Genomic_DNA"/>
</dbReference>
<dbReference type="SUPFAM" id="SSF49482">
    <property type="entry name" value="Aromatic compound dioxygenase"/>
    <property type="match status" value="1"/>
</dbReference>
<evidence type="ECO:0000256" key="3">
    <source>
        <dbReference type="ARBA" id="ARBA00022723"/>
    </source>
</evidence>
<feature type="domain" description="Catechol dioxygenase N-terminal" evidence="8">
    <location>
        <begin position="50"/>
        <end position="120"/>
    </location>
</feature>
<keyword evidence="6" id="KW-0408">Iron</keyword>
<evidence type="ECO:0000256" key="1">
    <source>
        <dbReference type="ARBA" id="ARBA00001965"/>
    </source>
</evidence>
<organism evidence="9 10">
    <name type="scientific">Boletus reticuloceps</name>
    <dbReference type="NCBI Taxonomy" id="495285"/>
    <lineage>
        <taxon>Eukaryota</taxon>
        <taxon>Fungi</taxon>
        <taxon>Dikarya</taxon>
        <taxon>Basidiomycota</taxon>
        <taxon>Agaricomycotina</taxon>
        <taxon>Agaricomycetes</taxon>
        <taxon>Agaricomycetidae</taxon>
        <taxon>Boletales</taxon>
        <taxon>Boletineae</taxon>
        <taxon>Boletaceae</taxon>
        <taxon>Boletoideae</taxon>
        <taxon>Boletus</taxon>
    </lineage>
</organism>
<dbReference type="GO" id="GO:0009712">
    <property type="term" value="P:catechol-containing compound metabolic process"/>
    <property type="evidence" value="ECO:0007669"/>
    <property type="project" value="InterPro"/>
</dbReference>
<evidence type="ECO:0000259" key="8">
    <source>
        <dbReference type="Pfam" id="PF04444"/>
    </source>
</evidence>
<keyword evidence="4 9" id="KW-0223">Dioxygenase</keyword>
<reference evidence="9" key="1">
    <citation type="submission" date="2021-03" db="EMBL/GenBank/DDBJ databases">
        <title>Evolutionary innovations through gain and loss of genes in the ectomycorrhizal Boletales.</title>
        <authorList>
            <person name="Wu G."/>
            <person name="Miyauchi S."/>
            <person name="Morin E."/>
            <person name="Yang Z.-L."/>
            <person name="Xu J."/>
            <person name="Martin F.M."/>
        </authorList>
    </citation>
    <scope>NUCLEOTIDE SEQUENCE</scope>
    <source>
        <strain evidence="9">BR01</strain>
    </source>
</reference>
<sequence>MAHGDFDHTQDNVKPAASNGIAPPSFPLPLPDSPDTITANLVLLIGQTPDPRLKFIYQLLVKHLHAFIKESNLSTDEWMAAIQFLTRVGQACTPVRQEMIFLSDVLGVSALVDILNSPVMGGATENSVLGPFFTEDAEDIENGGSIASDGKGEYMYVEGRVLTTEGEPIAGAVINTWEADDNGLYDTQYADRTHPDYRGRLHSAKDGSFGFRAIVPLPYSVPVEGPIGELLTSQGRHNIRPSHLHLMVEAPGYHEVITSFYPDDCDYLTSDPVFGVKKSLVVKLEQVDDDVEARKRGFPKGGSFKLLKRDIVLLTEEQLRFARQQVIRESEKLYLQTKND</sequence>
<evidence type="ECO:0000259" key="7">
    <source>
        <dbReference type="Pfam" id="PF00775"/>
    </source>
</evidence>